<gene>
    <name evidence="1" type="ORF">BU16DRAFT_622041</name>
</gene>
<dbReference type="InterPro" id="IPR032675">
    <property type="entry name" value="LRR_dom_sf"/>
</dbReference>
<name>A0A6A6QDT2_9PEZI</name>
<protein>
    <submittedName>
        <fullName evidence="1">Uncharacterized protein</fullName>
    </submittedName>
</protein>
<dbReference type="OrthoDB" id="5279008at2759"/>
<evidence type="ECO:0000313" key="2">
    <source>
        <dbReference type="Proteomes" id="UP000799750"/>
    </source>
</evidence>
<proteinExistence type="predicted"/>
<dbReference type="EMBL" id="MU004197">
    <property type="protein sequence ID" value="KAF2490432.1"/>
    <property type="molecule type" value="Genomic_DNA"/>
</dbReference>
<evidence type="ECO:0000313" key="1">
    <source>
        <dbReference type="EMBL" id="KAF2490432.1"/>
    </source>
</evidence>
<sequence>MPGQGKKKRAKKINKPPAKINLTDMPGELIERIALHVLYDDFDDNDSDDQRSTWAGLLFDLRLTCRSLREKSEHIFIRTAFKRFGMTLSLEDLEMLTEVSQLPKIASAVRTLFISEGFKEEKHYNLLSDLQGHTQSAEEHEDTLAEFTDGRNEQIEAAYLGSSGMAASMLTQALKNLPNVRKIFIAIPRRRYYGTISHDSSFQGIPFSNIVSIALTASAVANVKLDEFRMSLQFFKDNYGASVQALQVGMLLPGRFSCLKKLDIYLSAKECHRHAPDVLISYTSHFLAGATELTELNLSFDDWTATDRVFEAIAKDVSLEKLQVLTLEGIRFRAEDIIKFLQAHRTSIRKVKLDTCRISIGTWLQVLQGLKSMQELEDLQLTHIVQQRFRVTFPSTAKIDASSLCDEDDDEFADWVYVTRPYKYIASVEIWEDMPTKLEEFERDIKITDQTYHSDGRGLFHWYT</sequence>
<organism evidence="1 2">
    <name type="scientific">Lophium mytilinum</name>
    <dbReference type="NCBI Taxonomy" id="390894"/>
    <lineage>
        <taxon>Eukaryota</taxon>
        <taxon>Fungi</taxon>
        <taxon>Dikarya</taxon>
        <taxon>Ascomycota</taxon>
        <taxon>Pezizomycotina</taxon>
        <taxon>Dothideomycetes</taxon>
        <taxon>Pleosporomycetidae</taxon>
        <taxon>Mytilinidiales</taxon>
        <taxon>Mytilinidiaceae</taxon>
        <taxon>Lophium</taxon>
    </lineage>
</organism>
<keyword evidence="2" id="KW-1185">Reference proteome</keyword>
<accession>A0A6A6QDT2</accession>
<reference evidence="1" key="1">
    <citation type="journal article" date="2020" name="Stud. Mycol.">
        <title>101 Dothideomycetes genomes: a test case for predicting lifestyles and emergence of pathogens.</title>
        <authorList>
            <person name="Haridas S."/>
            <person name="Albert R."/>
            <person name="Binder M."/>
            <person name="Bloem J."/>
            <person name="Labutti K."/>
            <person name="Salamov A."/>
            <person name="Andreopoulos B."/>
            <person name="Baker S."/>
            <person name="Barry K."/>
            <person name="Bills G."/>
            <person name="Bluhm B."/>
            <person name="Cannon C."/>
            <person name="Castanera R."/>
            <person name="Culley D."/>
            <person name="Daum C."/>
            <person name="Ezra D."/>
            <person name="Gonzalez J."/>
            <person name="Henrissat B."/>
            <person name="Kuo A."/>
            <person name="Liang C."/>
            <person name="Lipzen A."/>
            <person name="Lutzoni F."/>
            <person name="Magnuson J."/>
            <person name="Mondo S."/>
            <person name="Nolan M."/>
            <person name="Ohm R."/>
            <person name="Pangilinan J."/>
            <person name="Park H.-J."/>
            <person name="Ramirez L."/>
            <person name="Alfaro M."/>
            <person name="Sun H."/>
            <person name="Tritt A."/>
            <person name="Yoshinaga Y."/>
            <person name="Zwiers L.-H."/>
            <person name="Turgeon B."/>
            <person name="Goodwin S."/>
            <person name="Spatafora J."/>
            <person name="Crous P."/>
            <person name="Grigoriev I."/>
        </authorList>
    </citation>
    <scope>NUCLEOTIDE SEQUENCE</scope>
    <source>
        <strain evidence="1">CBS 269.34</strain>
    </source>
</reference>
<dbReference type="Proteomes" id="UP000799750">
    <property type="component" value="Unassembled WGS sequence"/>
</dbReference>
<dbReference type="Gene3D" id="3.80.10.10">
    <property type="entry name" value="Ribonuclease Inhibitor"/>
    <property type="match status" value="1"/>
</dbReference>
<dbReference type="AlphaFoldDB" id="A0A6A6QDT2"/>
<dbReference type="SUPFAM" id="SSF52047">
    <property type="entry name" value="RNI-like"/>
    <property type="match status" value="1"/>
</dbReference>